<feature type="domain" description="Myb/SANT-like DNA-binding" evidence="7">
    <location>
        <begin position="13"/>
        <end position="84"/>
    </location>
</feature>
<evidence type="ECO:0000256" key="6">
    <source>
        <dbReference type="SAM" id="MobiDB-lite"/>
    </source>
</evidence>
<keyword evidence="3" id="KW-0805">Transcription regulation</keyword>
<evidence type="ECO:0000259" key="7">
    <source>
        <dbReference type="Pfam" id="PF13873"/>
    </source>
</evidence>
<evidence type="ECO:0000256" key="5">
    <source>
        <dbReference type="ARBA" id="ARBA00025466"/>
    </source>
</evidence>
<feature type="region of interest" description="Disordered" evidence="6">
    <location>
        <begin position="148"/>
        <end position="300"/>
    </location>
</feature>
<evidence type="ECO:0000313" key="9">
    <source>
        <dbReference type="RefSeq" id="XP_034249007.1"/>
    </source>
</evidence>
<keyword evidence="4" id="KW-0804">Transcription</keyword>
<evidence type="ECO:0000313" key="8">
    <source>
        <dbReference type="Proteomes" id="UP000515158"/>
    </source>
</evidence>
<name>A0A6P8ZUM6_THRPL</name>
<dbReference type="InterPro" id="IPR028002">
    <property type="entry name" value="Myb_DNA-bind_5"/>
</dbReference>
<reference evidence="9" key="1">
    <citation type="submission" date="2025-08" db="UniProtKB">
        <authorList>
            <consortium name="RefSeq"/>
        </authorList>
    </citation>
    <scope>IDENTIFICATION</scope>
    <source>
        <tissue evidence="9">Total insect</tissue>
    </source>
</reference>
<gene>
    <name evidence="9" type="primary">LOC117649931</name>
</gene>
<evidence type="ECO:0000256" key="4">
    <source>
        <dbReference type="ARBA" id="ARBA00023163"/>
    </source>
</evidence>
<dbReference type="AlphaFoldDB" id="A0A6P8ZUM6"/>
<dbReference type="Proteomes" id="UP000515158">
    <property type="component" value="Unplaced"/>
</dbReference>
<dbReference type="OrthoDB" id="8069192at2759"/>
<evidence type="ECO:0000256" key="1">
    <source>
        <dbReference type="ARBA" id="ARBA00011764"/>
    </source>
</evidence>
<dbReference type="InParanoid" id="A0A6P8ZUM6"/>
<keyword evidence="8" id="KW-1185">Reference proteome</keyword>
<sequence>MPNPPPRIRLPVTEDQKEFLLGYMEQNIPFSQGEFTGPMGKEELRKEWDSLALLLNEVPGANKDGPKWKSYWSDMKDAVKQAAQEYTRISKRGTGGGPPPPELSDHQLRVLTCMGGWKRVVGFMGAKDPLQIEMNPSGSLSAIMKRSKINNHHITPERSSSRRRHSRSTSSRSRSRGRSSRKRTRSSSRRRHSRSTSSRSRSRGRSSRKRTRSSSRRRHSRSTSSRSRSRGRSSRKRSRSSSRRRHSRSTSSRSRSRGSSSRKRSKSSSRRQRSRSTSSRSRSGSASTSAGSAKFSDGIG</sequence>
<evidence type="ECO:0000256" key="3">
    <source>
        <dbReference type="ARBA" id="ARBA00023015"/>
    </source>
</evidence>
<dbReference type="GeneID" id="117649931"/>
<comment type="function">
    <text evidence="5">Involved in transvection phenomena (= synapsis-dependent gene expression), where the synaptic pairing of chromosomes carrying genes with which zeste interacts influences the expression of these genes. Zeste binds to DNA and stimulates transcription from a nearby promoter.</text>
</comment>
<proteinExistence type="predicted"/>
<feature type="compositionally biased region" description="Low complexity" evidence="6">
    <location>
        <begin position="275"/>
        <end position="289"/>
    </location>
</feature>
<dbReference type="RefSeq" id="XP_034249007.1">
    <property type="nucleotide sequence ID" value="XM_034393116.1"/>
</dbReference>
<dbReference type="Pfam" id="PF13873">
    <property type="entry name" value="Myb_DNA-bind_5"/>
    <property type="match status" value="1"/>
</dbReference>
<accession>A0A6P8ZUM6</accession>
<protein>
    <recommendedName>
        <fullName evidence="2">Regulatory protein zeste</fullName>
    </recommendedName>
</protein>
<evidence type="ECO:0000256" key="2">
    <source>
        <dbReference type="ARBA" id="ARBA00016807"/>
    </source>
</evidence>
<feature type="compositionally biased region" description="Basic residues" evidence="6">
    <location>
        <begin position="161"/>
        <end position="274"/>
    </location>
</feature>
<organism evidence="9">
    <name type="scientific">Thrips palmi</name>
    <name type="common">Melon thrips</name>
    <dbReference type="NCBI Taxonomy" id="161013"/>
    <lineage>
        <taxon>Eukaryota</taxon>
        <taxon>Metazoa</taxon>
        <taxon>Ecdysozoa</taxon>
        <taxon>Arthropoda</taxon>
        <taxon>Hexapoda</taxon>
        <taxon>Insecta</taxon>
        <taxon>Pterygota</taxon>
        <taxon>Neoptera</taxon>
        <taxon>Paraneoptera</taxon>
        <taxon>Thysanoptera</taxon>
        <taxon>Terebrantia</taxon>
        <taxon>Thripoidea</taxon>
        <taxon>Thripidae</taxon>
        <taxon>Thrips</taxon>
    </lineage>
</organism>
<dbReference type="KEGG" id="tpal:117649931"/>
<comment type="subunit">
    <text evidence="1">Self-associates forming complexes of several hundred monomers.</text>
</comment>